<sequence>MSEAEREARPLGTPRTRAGVYAVLAVLGVLVGVAGTLVQAGWFPFGLLLSLAASAGIFWGGAKLCRTKAGAIAPAAGWAVAVLFLTSSRPEGDFLFGVGVGSYVFLIGGMLVAVMCATIALPVPPVPGNKSR</sequence>
<keyword evidence="1" id="KW-0472">Membrane</keyword>
<dbReference type="Proteomes" id="UP000675554">
    <property type="component" value="Unassembled WGS sequence"/>
</dbReference>
<feature type="transmembrane region" description="Helical" evidence="1">
    <location>
        <begin position="43"/>
        <end position="62"/>
    </location>
</feature>
<proteinExistence type="predicted"/>
<dbReference type="InterPro" id="IPR046095">
    <property type="entry name" value="DUF6113"/>
</dbReference>
<evidence type="ECO:0008006" key="4">
    <source>
        <dbReference type="Google" id="ProtNLM"/>
    </source>
</evidence>
<gene>
    <name evidence="2" type="ORF">KDA82_06490</name>
</gene>
<organism evidence="2 3">
    <name type="scientific">Streptomyces daliensis</name>
    <dbReference type="NCBI Taxonomy" id="299421"/>
    <lineage>
        <taxon>Bacteria</taxon>
        <taxon>Bacillati</taxon>
        <taxon>Actinomycetota</taxon>
        <taxon>Actinomycetes</taxon>
        <taxon>Kitasatosporales</taxon>
        <taxon>Streptomycetaceae</taxon>
        <taxon>Streptomyces</taxon>
    </lineage>
</organism>
<feature type="transmembrane region" description="Helical" evidence="1">
    <location>
        <begin position="20"/>
        <end position="37"/>
    </location>
</feature>
<dbReference type="EMBL" id="JAGSMN010000124">
    <property type="protein sequence ID" value="MBR7672676.1"/>
    <property type="molecule type" value="Genomic_DNA"/>
</dbReference>
<evidence type="ECO:0000313" key="3">
    <source>
        <dbReference type="Proteomes" id="UP000675554"/>
    </source>
</evidence>
<evidence type="ECO:0000256" key="1">
    <source>
        <dbReference type="SAM" id="Phobius"/>
    </source>
</evidence>
<keyword evidence="1" id="KW-0812">Transmembrane</keyword>
<name>A0A8T4IK57_9ACTN</name>
<feature type="transmembrane region" description="Helical" evidence="1">
    <location>
        <begin position="69"/>
        <end position="88"/>
    </location>
</feature>
<dbReference type="AlphaFoldDB" id="A0A8T4IK57"/>
<protein>
    <recommendedName>
        <fullName evidence="4">Integral membrane protein</fullName>
    </recommendedName>
</protein>
<dbReference type="Pfam" id="PF19608">
    <property type="entry name" value="DUF6113"/>
    <property type="match status" value="1"/>
</dbReference>
<keyword evidence="3" id="KW-1185">Reference proteome</keyword>
<comment type="caution">
    <text evidence="2">The sequence shown here is derived from an EMBL/GenBank/DDBJ whole genome shotgun (WGS) entry which is preliminary data.</text>
</comment>
<evidence type="ECO:0000313" key="2">
    <source>
        <dbReference type="EMBL" id="MBR7672676.1"/>
    </source>
</evidence>
<reference evidence="2" key="1">
    <citation type="submission" date="2021-04" db="EMBL/GenBank/DDBJ databases">
        <title>Sequencing of actinobacteria type strains.</title>
        <authorList>
            <person name="Nguyen G.-S."/>
            <person name="Wentzel A."/>
        </authorList>
    </citation>
    <scope>NUCLEOTIDE SEQUENCE</scope>
    <source>
        <strain evidence="2">DSM 42095</strain>
    </source>
</reference>
<keyword evidence="1" id="KW-1133">Transmembrane helix</keyword>
<accession>A0A8T4IK57</accession>
<feature type="transmembrane region" description="Helical" evidence="1">
    <location>
        <begin position="94"/>
        <end position="123"/>
    </location>
</feature>